<comment type="caution">
    <text evidence="1">The sequence shown here is derived from an EMBL/GenBank/DDBJ whole genome shotgun (WGS) entry which is preliminary data.</text>
</comment>
<evidence type="ECO:0000313" key="1">
    <source>
        <dbReference type="EMBL" id="KAF4744427.1"/>
    </source>
</evidence>
<sequence length="119" mass="13104">MDASGVYRRQTPFPVLPRGMLVHGDVGEETQDAGNYSAAPMRAVSNPRCAQQDCSAETNSHHRQIQSLLDALVSEVGHLCAVASVNRSLQLQGLDAEKMSEIRDVLENREHSEIYALKE</sequence>
<organism evidence="1 2">
    <name type="scientific">Perkinsus olseni</name>
    <name type="common">Perkinsus atlanticus</name>
    <dbReference type="NCBI Taxonomy" id="32597"/>
    <lineage>
        <taxon>Eukaryota</taxon>
        <taxon>Sar</taxon>
        <taxon>Alveolata</taxon>
        <taxon>Perkinsozoa</taxon>
        <taxon>Perkinsea</taxon>
        <taxon>Perkinsida</taxon>
        <taxon>Perkinsidae</taxon>
        <taxon>Perkinsus</taxon>
    </lineage>
</organism>
<dbReference type="EMBL" id="JABANM010007338">
    <property type="protein sequence ID" value="KAF4744427.1"/>
    <property type="molecule type" value="Genomic_DNA"/>
</dbReference>
<dbReference type="Proteomes" id="UP000574390">
    <property type="component" value="Unassembled WGS sequence"/>
</dbReference>
<protein>
    <submittedName>
        <fullName evidence="1">Uncharacterized protein</fullName>
    </submittedName>
</protein>
<dbReference type="AlphaFoldDB" id="A0A7J6THV5"/>
<name>A0A7J6THV5_PEROL</name>
<gene>
    <name evidence="1" type="ORF">FOZ62_004785</name>
</gene>
<evidence type="ECO:0000313" key="2">
    <source>
        <dbReference type="Proteomes" id="UP000574390"/>
    </source>
</evidence>
<proteinExistence type="predicted"/>
<reference evidence="1 2" key="1">
    <citation type="submission" date="2020-04" db="EMBL/GenBank/DDBJ databases">
        <title>Perkinsus olseni comparative genomics.</title>
        <authorList>
            <person name="Bogema D.R."/>
        </authorList>
    </citation>
    <scope>NUCLEOTIDE SEQUENCE [LARGE SCALE GENOMIC DNA]</scope>
    <source>
        <strain evidence="1">ATCC PRA-205</strain>
    </source>
</reference>
<accession>A0A7J6THV5</accession>